<reference evidence="2" key="1">
    <citation type="journal article" date="2023" name="Mol. Phylogenet. Evol.">
        <title>Genome-scale phylogeny and comparative genomics of the fungal order Sordariales.</title>
        <authorList>
            <person name="Hensen N."/>
            <person name="Bonometti L."/>
            <person name="Westerberg I."/>
            <person name="Brannstrom I.O."/>
            <person name="Guillou S."/>
            <person name="Cros-Aarteil S."/>
            <person name="Calhoun S."/>
            <person name="Haridas S."/>
            <person name="Kuo A."/>
            <person name="Mondo S."/>
            <person name="Pangilinan J."/>
            <person name="Riley R."/>
            <person name="LaButti K."/>
            <person name="Andreopoulos B."/>
            <person name="Lipzen A."/>
            <person name="Chen C."/>
            <person name="Yan M."/>
            <person name="Daum C."/>
            <person name="Ng V."/>
            <person name="Clum A."/>
            <person name="Steindorff A."/>
            <person name="Ohm R.A."/>
            <person name="Martin F."/>
            <person name="Silar P."/>
            <person name="Natvig D.O."/>
            <person name="Lalanne C."/>
            <person name="Gautier V."/>
            <person name="Ament-Velasquez S.L."/>
            <person name="Kruys A."/>
            <person name="Hutchinson M.I."/>
            <person name="Powell A.J."/>
            <person name="Barry K."/>
            <person name="Miller A.N."/>
            <person name="Grigoriev I.V."/>
            <person name="Debuchy R."/>
            <person name="Gladieux P."/>
            <person name="Hiltunen Thoren M."/>
            <person name="Johannesson H."/>
        </authorList>
    </citation>
    <scope>NUCLEOTIDE SEQUENCE</scope>
    <source>
        <strain evidence="2">CBS 990.96</strain>
    </source>
</reference>
<comment type="caution">
    <text evidence="2">The sequence shown here is derived from an EMBL/GenBank/DDBJ whole genome shotgun (WGS) entry which is preliminary data.</text>
</comment>
<reference evidence="2" key="2">
    <citation type="submission" date="2023-05" db="EMBL/GenBank/DDBJ databases">
        <authorList>
            <consortium name="Lawrence Berkeley National Laboratory"/>
            <person name="Steindorff A."/>
            <person name="Hensen N."/>
            <person name="Bonometti L."/>
            <person name="Westerberg I."/>
            <person name="Brannstrom I.O."/>
            <person name="Guillou S."/>
            <person name="Cros-Aarteil S."/>
            <person name="Calhoun S."/>
            <person name="Haridas S."/>
            <person name="Kuo A."/>
            <person name="Mondo S."/>
            <person name="Pangilinan J."/>
            <person name="Riley R."/>
            <person name="Labutti K."/>
            <person name="Andreopoulos B."/>
            <person name="Lipzen A."/>
            <person name="Chen C."/>
            <person name="Yanf M."/>
            <person name="Daum C."/>
            <person name="Ng V."/>
            <person name="Clum A."/>
            <person name="Ohm R."/>
            <person name="Martin F."/>
            <person name="Silar P."/>
            <person name="Natvig D."/>
            <person name="Lalanne C."/>
            <person name="Gautier V."/>
            <person name="Ament-Velasquez S.L."/>
            <person name="Kruys A."/>
            <person name="Hutchinson M.I."/>
            <person name="Powell A.J."/>
            <person name="Barry K."/>
            <person name="Miller A.N."/>
            <person name="Grigoriev I.V."/>
            <person name="Debuchy R."/>
            <person name="Gladieux P."/>
            <person name="Thoren M.H."/>
            <person name="Johannesson H."/>
        </authorList>
    </citation>
    <scope>NUCLEOTIDE SEQUENCE</scope>
    <source>
        <strain evidence="2">CBS 990.96</strain>
    </source>
</reference>
<accession>A0AAN7H6W2</accession>
<proteinExistence type="predicted"/>
<gene>
    <name evidence="2" type="ORF">QBC38DRAFT_440947</name>
</gene>
<feature type="domain" description="Ubiquitin-like" evidence="1">
    <location>
        <begin position="222"/>
        <end position="309"/>
    </location>
</feature>
<dbReference type="CDD" id="cd17039">
    <property type="entry name" value="Ubl_ubiquitin_like"/>
    <property type="match status" value="1"/>
</dbReference>
<keyword evidence="3" id="KW-1185">Reference proteome</keyword>
<dbReference type="SUPFAM" id="SSF54236">
    <property type="entry name" value="Ubiquitin-like"/>
    <property type="match status" value="1"/>
</dbReference>
<dbReference type="PROSITE" id="PS50053">
    <property type="entry name" value="UBIQUITIN_2"/>
    <property type="match status" value="1"/>
</dbReference>
<dbReference type="Pfam" id="PF00240">
    <property type="entry name" value="ubiquitin"/>
    <property type="match status" value="1"/>
</dbReference>
<evidence type="ECO:0000313" key="2">
    <source>
        <dbReference type="EMBL" id="KAK4230329.1"/>
    </source>
</evidence>
<dbReference type="InterPro" id="IPR029071">
    <property type="entry name" value="Ubiquitin-like_domsf"/>
</dbReference>
<evidence type="ECO:0000313" key="3">
    <source>
        <dbReference type="Proteomes" id="UP001301958"/>
    </source>
</evidence>
<name>A0AAN7H6W2_9PEZI</name>
<protein>
    <recommendedName>
        <fullName evidence="1">Ubiquitin-like domain-containing protein</fullName>
    </recommendedName>
</protein>
<dbReference type="Proteomes" id="UP001301958">
    <property type="component" value="Unassembled WGS sequence"/>
</dbReference>
<dbReference type="InterPro" id="IPR000626">
    <property type="entry name" value="Ubiquitin-like_dom"/>
</dbReference>
<sequence length="429" mass="48545">MSVTVFEIQSQGDGRMKVEARTNINLADVVTVDGYLNISFRRTIKVPEVKDVTFKLPPDMGQFPLFPVSEHKENLPESFAEKGGILMPMYQTEAMWIDFDHRELGLNRPNYLMKIWVGGVNAVSGRPYVPTDGPSAVEADQDYMFVPGQPWLDGVAIEPGVVRQFVASRLGWGQTVEAQVTGAEKEGGIMIEVVALRPEKRDPPPPHVPKYRPLDEVEGEQFTMFVKYYTGQTQCYHVKPLTTIEELKNMVAERNDLLKTWYDKDFEVKSMVDEIRLTRCGILENHRTLDDYSISDSTTVHLFFPLRGGGGGPGFGPGYYMGIGAGGRIEQTIIQDKQHSRWPRHVSSEDYARFNVQILNSRTFTEVFGLAPPSKPRELKQYEQEGGIFFHFPEASSIIKGNFSMLKDIEGVDEMPEAENVHDQDVKDW</sequence>
<evidence type="ECO:0000259" key="1">
    <source>
        <dbReference type="PROSITE" id="PS50053"/>
    </source>
</evidence>
<organism evidence="2 3">
    <name type="scientific">Podospora fimiseda</name>
    <dbReference type="NCBI Taxonomy" id="252190"/>
    <lineage>
        <taxon>Eukaryota</taxon>
        <taxon>Fungi</taxon>
        <taxon>Dikarya</taxon>
        <taxon>Ascomycota</taxon>
        <taxon>Pezizomycotina</taxon>
        <taxon>Sordariomycetes</taxon>
        <taxon>Sordariomycetidae</taxon>
        <taxon>Sordariales</taxon>
        <taxon>Podosporaceae</taxon>
        <taxon>Podospora</taxon>
    </lineage>
</organism>
<dbReference type="AlphaFoldDB" id="A0AAN7H6W2"/>
<dbReference type="EMBL" id="MU865299">
    <property type="protein sequence ID" value="KAK4230329.1"/>
    <property type="molecule type" value="Genomic_DNA"/>
</dbReference>
<dbReference type="Gene3D" id="3.10.20.90">
    <property type="entry name" value="Phosphatidylinositol 3-kinase Catalytic Subunit, Chain A, domain 1"/>
    <property type="match status" value="1"/>
</dbReference>